<keyword evidence="2" id="KW-0472">Membrane</keyword>
<proteinExistence type="predicted"/>
<feature type="region of interest" description="Disordered" evidence="1">
    <location>
        <begin position="1"/>
        <end position="23"/>
    </location>
</feature>
<comment type="caution">
    <text evidence="3">The sequence shown here is derived from an EMBL/GenBank/DDBJ whole genome shotgun (WGS) entry which is preliminary data.</text>
</comment>
<name>A0A918CPP4_AGRME</name>
<feature type="compositionally biased region" description="Polar residues" evidence="1">
    <location>
        <begin position="75"/>
        <end position="86"/>
    </location>
</feature>
<evidence type="ECO:0000256" key="1">
    <source>
        <dbReference type="SAM" id="MobiDB-lite"/>
    </source>
</evidence>
<keyword evidence="2" id="KW-1133">Transmembrane helix</keyword>
<dbReference type="RefSeq" id="WP_189086186.1">
    <property type="nucleotide sequence ID" value="NZ_BMRJ01000003.1"/>
</dbReference>
<feature type="region of interest" description="Disordered" evidence="1">
    <location>
        <begin position="75"/>
        <end position="107"/>
    </location>
</feature>
<reference evidence="3" key="1">
    <citation type="journal article" date="2014" name="Int. J. Syst. Evol. Microbiol.">
        <title>Complete genome sequence of Corynebacterium casei LMG S-19264T (=DSM 44701T), isolated from a smear-ripened cheese.</title>
        <authorList>
            <consortium name="US DOE Joint Genome Institute (JGI-PGF)"/>
            <person name="Walter F."/>
            <person name="Albersmeier A."/>
            <person name="Kalinowski J."/>
            <person name="Ruckert C."/>
        </authorList>
    </citation>
    <scope>NUCLEOTIDE SEQUENCE</scope>
    <source>
        <strain evidence="3">JCM 3346</strain>
    </source>
</reference>
<accession>A0A918CPP4</accession>
<evidence type="ECO:0000313" key="4">
    <source>
        <dbReference type="Proteomes" id="UP000610303"/>
    </source>
</evidence>
<reference evidence="3" key="2">
    <citation type="submission" date="2020-09" db="EMBL/GenBank/DDBJ databases">
        <authorList>
            <person name="Sun Q."/>
            <person name="Ohkuma M."/>
        </authorList>
    </citation>
    <scope>NUCLEOTIDE SEQUENCE</scope>
    <source>
        <strain evidence="3">JCM 3346</strain>
    </source>
</reference>
<evidence type="ECO:0000256" key="2">
    <source>
        <dbReference type="SAM" id="Phobius"/>
    </source>
</evidence>
<protein>
    <submittedName>
        <fullName evidence="3">Uncharacterized protein</fullName>
    </submittedName>
</protein>
<dbReference type="EMBL" id="BMRJ01000003">
    <property type="protein sequence ID" value="GGR33773.1"/>
    <property type="molecule type" value="Genomic_DNA"/>
</dbReference>
<organism evidence="3 4">
    <name type="scientific">Agromyces mediolanus</name>
    <name type="common">Corynebacterium mediolanum</name>
    <dbReference type="NCBI Taxonomy" id="41986"/>
    <lineage>
        <taxon>Bacteria</taxon>
        <taxon>Bacillati</taxon>
        <taxon>Actinomycetota</taxon>
        <taxon>Actinomycetes</taxon>
        <taxon>Micrococcales</taxon>
        <taxon>Microbacteriaceae</taxon>
        <taxon>Agromyces</taxon>
    </lineage>
</organism>
<keyword evidence="4" id="KW-1185">Reference proteome</keyword>
<keyword evidence="2" id="KW-0812">Transmembrane</keyword>
<gene>
    <name evidence="3" type="ORF">GCM10010196_29920</name>
</gene>
<sequence>MSSPDPEELRRALRADASNADGARLDVDGVLARSRRERRRRRTALVTGAASAIAVLAIGGAVALTGGFGANTASTTADAPASNSTEADGDAGPPSLPATGVAPADEPPQEELALRPIDRLNPCGTPPAAANTPTADGLAIAISAVPALDAGGTAQATVTLSNTGDIPYRGELLAGPALTIADGVTRWHTSGLEAVRIPLVLEPGESAAFTAPVRAARCDDDAALAAPDALPALAPGSYALSAAVAIAAPDAALGIPLVSEAVQLTVR</sequence>
<evidence type="ECO:0000313" key="3">
    <source>
        <dbReference type="EMBL" id="GGR33773.1"/>
    </source>
</evidence>
<dbReference type="AlphaFoldDB" id="A0A918CPP4"/>
<dbReference type="Proteomes" id="UP000610303">
    <property type="component" value="Unassembled WGS sequence"/>
</dbReference>
<feature type="transmembrane region" description="Helical" evidence="2">
    <location>
        <begin position="43"/>
        <end position="64"/>
    </location>
</feature>